<dbReference type="GO" id="GO:0032875">
    <property type="term" value="P:regulation of DNA endoreduplication"/>
    <property type="evidence" value="ECO:0007669"/>
    <property type="project" value="InterPro"/>
</dbReference>
<dbReference type="GO" id="GO:0004860">
    <property type="term" value="F:protein kinase inhibitor activity"/>
    <property type="evidence" value="ECO:0007669"/>
    <property type="project" value="UniProtKB-KW"/>
</dbReference>
<evidence type="ECO:0000313" key="4">
    <source>
        <dbReference type="EMBL" id="PSR95116.1"/>
    </source>
</evidence>
<accession>A0A2R6PPZ1</accession>
<dbReference type="InParanoid" id="A0A2R6PPZ1"/>
<keyword evidence="2" id="KW-0131">Cell cycle</keyword>
<dbReference type="STRING" id="1590841.A0A2R6PPZ1"/>
<keyword evidence="4" id="KW-0808">Transferase</keyword>
<dbReference type="InterPro" id="IPR040389">
    <property type="entry name" value="SMR"/>
</dbReference>
<dbReference type="GO" id="GO:0016301">
    <property type="term" value="F:kinase activity"/>
    <property type="evidence" value="ECO:0007669"/>
    <property type="project" value="UniProtKB-KW"/>
</dbReference>
<dbReference type="EMBL" id="NKQK01000023">
    <property type="protein sequence ID" value="PSR95116.1"/>
    <property type="molecule type" value="Genomic_DNA"/>
</dbReference>
<feature type="compositionally biased region" description="Polar residues" evidence="3">
    <location>
        <begin position="76"/>
        <end position="87"/>
    </location>
</feature>
<comment type="caution">
    <text evidence="4">The sequence shown here is derived from an EMBL/GenBank/DDBJ whole genome shotgun (WGS) entry which is preliminary data.</text>
</comment>
<dbReference type="Gramene" id="PSR95116">
    <property type="protein sequence ID" value="PSR95116"/>
    <property type="gene ID" value="CEY00_Acc25871"/>
</dbReference>
<keyword evidence="1" id="KW-0649">Protein kinase inhibitor</keyword>
<dbReference type="GO" id="GO:0005634">
    <property type="term" value="C:nucleus"/>
    <property type="evidence" value="ECO:0007669"/>
    <property type="project" value="TreeGrafter"/>
</dbReference>
<keyword evidence="4" id="KW-0418">Kinase</keyword>
<dbReference type="PANTHER" id="PTHR33142">
    <property type="entry name" value="CYCLIN-DEPENDENT PROTEIN KINASE INHIBITOR SMR13"/>
    <property type="match status" value="1"/>
</dbReference>
<dbReference type="OrthoDB" id="1933617at2759"/>
<gene>
    <name evidence="4" type="ORF">CEY00_Acc25871</name>
</gene>
<feature type="compositionally biased region" description="Basic and acidic residues" evidence="3">
    <location>
        <begin position="60"/>
        <end position="75"/>
    </location>
</feature>
<feature type="compositionally biased region" description="Basic and acidic residues" evidence="3">
    <location>
        <begin position="19"/>
        <end position="40"/>
    </location>
</feature>
<dbReference type="PANTHER" id="PTHR33142:SF114">
    <property type="entry name" value="CYCLIN-DEPENDENT PROTEIN KINASE INHIBITOR SMR14"/>
    <property type="match status" value="1"/>
</dbReference>
<evidence type="ECO:0000313" key="5">
    <source>
        <dbReference type="Proteomes" id="UP000241394"/>
    </source>
</evidence>
<name>A0A2R6PPZ1_ACTCC</name>
<protein>
    <submittedName>
        <fullName evidence="4">Cyclin-dependent protein kinase</fullName>
    </submittedName>
</protein>
<evidence type="ECO:0000256" key="2">
    <source>
        <dbReference type="ARBA" id="ARBA00023306"/>
    </source>
</evidence>
<feature type="region of interest" description="Disordered" evidence="3">
    <location>
        <begin position="16"/>
        <end position="145"/>
    </location>
</feature>
<reference evidence="5" key="2">
    <citation type="journal article" date="2018" name="BMC Genomics">
        <title>A manually annotated Actinidia chinensis var. chinensis (kiwifruit) genome highlights the challenges associated with draft genomes and gene prediction in plants.</title>
        <authorList>
            <person name="Pilkington S.M."/>
            <person name="Crowhurst R."/>
            <person name="Hilario E."/>
            <person name="Nardozza S."/>
            <person name="Fraser L."/>
            <person name="Peng Y."/>
            <person name="Gunaseelan K."/>
            <person name="Simpson R."/>
            <person name="Tahir J."/>
            <person name="Deroles S.C."/>
            <person name="Templeton K."/>
            <person name="Luo Z."/>
            <person name="Davy M."/>
            <person name="Cheng C."/>
            <person name="McNeilage M."/>
            <person name="Scaglione D."/>
            <person name="Liu Y."/>
            <person name="Zhang Q."/>
            <person name="Datson P."/>
            <person name="De Silva N."/>
            <person name="Gardiner S.E."/>
            <person name="Bassett H."/>
            <person name="Chagne D."/>
            <person name="McCallum J."/>
            <person name="Dzierzon H."/>
            <person name="Deng C."/>
            <person name="Wang Y.Y."/>
            <person name="Barron L."/>
            <person name="Manako K."/>
            <person name="Bowen J."/>
            <person name="Foster T.M."/>
            <person name="Erridge Z.A."/>
            <person name="Tiffin H."/>
            <person name="Waite C.N."/>
            <person name="Davies K.M."/>
            <person name="Grierson E.P."/>
            <person name="Laing W.A."/>
            <person name="Kirk R."/>
            <person name="Chen X."/>
            <person name="Wood M."/>
            <person name="Montefiori M."/>
            <person name="Brummell D.A."/>
            <person name="Schwinn K.E."/>
            <person name="Catanach A."/>
            <person name="Fullerton C."/>
            <person name="Li D."/>
            <person name="Meiyalaghan S."/>
            <person name="Nieuwenhuizen N."/>
            <person name="Read N."/>
            <person name="Prakash R."/>
            <person name="Hunter D."/>
            <person name="Zhang H."/>
            <person name="McKenzie M."/>
            <person name="Knabel M."/>
            <person name="Harris A."/>
            <person name="Allan A.C."/>
            <person name="Gleave A."/>
            <person name="Chen A."/>
            <person name="Janssen B.J."/>
            <person name="Plunkett B."/>
            <person name="Ampomah-Dwamena C."/>
            <person name="Voogd C."/>
            <person name="Leif D."/>
            <person name="Lafferty D."/>
            <person name="Souleyre E.J.F."/>
            <person name="Varkonyi-Gasic E."/>
            <person name="Gambi F."/>
            <person name="Hanley J."/>
            <person name="Yao J.L."/>
            <person name="Cheung J."/>
            <person name="David K.M."/>
            <person name="Warren B."/>
            <person name="Marsh K."/>
            <person name="Snowden K.C."/>
            <person name="Lin-Wang K."/>
            <person name="Brian L."/>
            <person name="Martinez-Sanchez M."/>
            <person name="Wang M."/>
            <person name="Ileperuma N."/>
            <person name="Macnee N."/>
            <person name="Campin R."/>
            <person name="McAtee P."/>
            <person name="Drummond R.S.M."/>
            <person name="Espley R.V."/>
            <person name="Ireland H.S."/>
            <person name="Wu R."/>
            <person name="Atkinson R.G."/>
            <person name="Karunairetnam S."/>
            <person name="Bulley S."/>
            <person name="Chunkath S."/>
            <person name="Hanley Z."/>
            <person name="Storey R."/>
            <person name="Thrimawithana A.H."/>
            <person name="Thomson S."/>
            <person name="David C."/>
            <person name="Testolin R."/>
            <person name="Huang H."/>
            <person name="Hellens R.P."/>
            <person name="Schaffer R.J."/>
        </authorList>
    </citation>
    <scope>NUCLEOTIDE SEQUENCE [LARGE SCALE GENOMIC DNA]</scope>
    <source>
        <strain evidence="5">cv. Red5</strain>
    </source>
</reference>
<keyword evidence="5" id="KW-1185">Reference proteome</keyword>
<reference evidence="4 5" key="1">
    <citation type="submission" date="2017-07" db="EMBL/GenBank/DDBJ databases">
        <title>An improved, manually edited Actinidia chinensis var. chinensis (kiwifruit) genome highlights the challenges associated with draft genomes and gene prediction in plants.</title>
        <authorList>
            <person name="Pilkington S."/>
            <person name="Crowhurst R."/>
            <person name="Hilario E."/>
            <person name="Nardozza S."/>
            <person name="Fraser L."/>
            <person name="Peng Y."/>
            <person name="Gunaseelan K."/>
            <person name="Simpson R."/>
            <person name="Tahir J."/>
            <person name="Deroles S."/>
            <person name="Templeton K."/>
            <person name="Luo Z."/>
            <person name="Davy M."/>
            <person name="Cheng C."/>
            <person name="Mcneilage M."/>
            <person name="Scaglione D."/>
            <person name="Liu Y."/>
            <person name="Zhang Q."/>
            <person name="Datson P."/>
            <person name="De Silva N."/>
            <person name="Gardiner S."/>
            <person name="Bassett H."/>
            <person name="Chagne D."/>
            <person name="Mccallum J."/>
            <person name="Dzierzon H."/>
            <person name="Deng C."/>
            <person name="Wang Y.-Y."/>
            <person name="Barron N."/>
            <person name="Manako K."/>
            <person name="Bowen J."/>
            <person name="Foster T."/>
            <person name="Erridge Z."/>
            <person name="Tiffin H."/>
            <person name="Waite C."/>
            <person name="Davies K."/>
            <person name="Grierson E."/>
            <person name="Laing W."/>
            <person name="Kirk R."/>
            <person name="Chen X."/>
            <person name="Wood M."/>
            <person name="Montefiori M."/>
            <person name="Brummell D."/>
            <person name="Schwinn K."/>
            <person name="Catanach A."/>
            <person name="Fullerton C."/>
            <person name="Li D."/>
            <person name="Meiyalaghan S."/>
            <person name="Nieuwenhuizen N."/>
            <person name="Read N."/>
            <person name="Prakash R."/>
            <person name="Hunter D."/>
            <person name="Zhang H."/>
            <person name="Mckenzie M."/>
            <person name="Knabel M."/>
            <person name="Harris A."/>
            <person name="Allan A."/>
            <person name="Chen A."/>
            <person name="Janssen B."/>
            <person name="Plunkett B."/>
            <person name="Dwamena C."/>
            <person name="Voogd C."/>
            <person name="Leif D."/>
            <person name="Lafferty D."/>
            <person name="Souleyre E."/>
            <person name="Varkonyi-Gasic E."/>
            <person name="Gambi F."/>
            <person name="Hanley J."/>
            <person name="Yao J.-L."/>
            <person name="Cheung J."/>
            <person name="David K."/>
            <person name="Warren B."/>
            <person name="Marsh K."/>
            <person name="Snowden K."/>
            <person name="Lin-Wang K."/>
            <person name="Brian L."/>
            <person name="Martinez-Sanchez M."/>
            <person name="Wang M."/>
            <person name="Ileperuma N."/>
            <person name="Macnee N."/>
            <person name="Campin R."/>
            <person name="Mcatee P."/>
            <person name="Drummond R."/>
            <person name="Espley R."/>
            <person name="Ireland H."/>
            <person name="Wu R."/>
            <person name="Atkinson R."/>
            <person name="Karunairetnam S."/>
            <person name="Bulley S."/>
            <person name="Chunkath S."/>
            <person name="Hanley Z."/>
            <person name="Storey R."/>
            <person name="Thrimawithana A."/>
            <person name="Thomson S."/>
            <person name="David C."/>
            <person name="Testolin R."/>
        </authorList>
    </citation>
    <scope>NUCLEOTIDE SEQUENCE [LARGE SCALE GENOMIC DNA]</scope>
    <source>
        <strain evidence="5">cv. Red5</strain>
        <tissue evidence="4">Young leaf</tissue>
    </source>
</reference>
<evidence type="ECO:0000256" key="1">
    <source>
        <dbReference type="ARBA" id="ARBA00023013"/>
    </source>
</evidence>
<organism evidence="4 5">
    <name type="scientific">Actinidia chinensis var. chinensis</name>
    <name type="common">Chinese soft-hair kiwi</name>
    <dbReference type="NCBI Taxonomy" id="1590841"/>
    <lineage>
        <taxon>Eukaryota</taxon>
        <taxon>Viridiplantae</taxon>
        <taxon>Streptophyta</taxon>
        <taxon>Embryophyta</taxon>
        <taxon>Tracheophyta</taxon>
        <taxon>Spermatophyta</taxon>
        <taxon>Magnoliopsida</taxon>
        <taxon>eudicotyledons</taxon>
        <taxon>Gunneridae</taxon>
        <taxon>Pentapetalae</taxon>
        <taxon>asterids</taxon>
        <taxon>Ericales</taxon>
        <taxon>Actinidiaceae</taxon>
        <taxon>Actinidia</taxon>
    </lineage>
</organism>
<dbReference type="AlphaFoldDB" id="A0A2R6PPZ1"/>
<proteinExistence type="predicted"/>
<feature type="compositionally biased region" description="Basic residues" evidence="3">
    <location>
        <begin position="127"/>
        <end position="140"/>
    </location>
</feature>
<evidence type="ECO:0000256" key="3">
    <source>
        <dbReference type="SAM" id="MobiDB-lite"/>
    </source>
</evidence>
<feature type="compositionally biased region" description="Polar residues" evidence="3">
    <location>
        <begin position="44"/>
        <end position="53"/>
    </location>
</feature>
<sequence>MGTSDCTLFQDLGQIAPSEDSKLQDQQHEKKIVPTEEKGAESTMLVSSQISPSEDSELQDQQHEKKIVPTEEKCTESTMLVSSQSIEKLSVGEFKNGDDDDDNDGFKTPTRSDQRIPRIPQCPPAPRKPKSCPWMRKRKSTPSQKTLIHVSSEVIESLFAPILVEDLGGKMIKKVKSVNGNID</sequence>
<dbReference type="Proteomes" id="UP000241394">
    <property type="component" value="Chromosome LG23"/>
</dbReference>